<dbReference type="PROSITE" id="PS50253">
    <property type="entry name" value="COX3"/>
    <property type="match status" value="1"/>
</dbReference>
<feature type="transmembrane region" description="Helical" evidence="6">
    <location>
        <begin position="96"/>
        <end position="114"/>
    </location>
</feature>
<evidence type="ECO:0000256" key="3">
    <source>
        <dbReference type="ARBA" id="ARBA00022989"/>
    </source>
</evidence>
<name>A0A2T2WUZ8_9FIRM</name>
<comment type="caution">
    <text evidence="8">The sequence shown here is derived from an EMBL/GenBank/DDBJ whole genome shotgun (WGS) entry which is preliminary data.</text>
</comment>
<feature type="transmembrane region" description="Helical" evidence="6">
    <location>
        <begin position="126"/>
        <end position="149"/>
    </location>
</feature>
<sequence length="189" mass="21400">MSSRPVSPVTETIEKNPVLRRKMNRFGMSMFILSQVIPLIVLIDVRYLFVGLYVSPHLDQGVGLASALFMLLSMVVAWQVKTRAARGEDLTPRLKWVLLLGALALLALFYQWSWRLVSPADRFGEVYYTMTGFAVFYAVVGLVGLLSALSRARFQLPDPDDTWHLEAVSYLWTGIGLIWVLTYVVLFLI</sequence>
<dbReference type="InterPro" id="IPR035973">
    <property type="entry name" value="Cyt_c_oxidase_su3-like_sf"/>
</dbReference>
<keyword evidence="4 6" id="KW-0472">Membrane</keyword>
<proteinExistence type="inferred from homology"/>
<evidence type="ECO:0000256" key="4">
    <source>
        <dbReference type="ARBA" id="ARBA00023136"/>
    </source>
</evidence>
<evidence type="ECO:0000256" key="5">
    <source>
        <dbReference type="RuleBase" id="RU003376"/>
    </source>
</evidence>
<dbReference type="Gene3D" id="1.20.120.80">
    <property type="entry name" value="Cytochrome c oxidase, subunit III, four-helix bundle"/>
    <property type="match status" value="1"/>
</dbReference>
<evidence type="ECO:0000256" key="6">
    <source>
        <dbReference type="SAM" id="Phobius"/>
    </source>
</evidence>
<dbReference type="GO" id="GO:0022904">
    <property type="term" value="P:respiratory electron transport chain"/>
    <property type="evidence" value="ECO:0007669"/>
    <property type="project" value="InterPro"/>
</dbReference>
<evidence type="ECO:0000313" key="8">
    <source>
        <dbReference type="EMBL" id="PSR26077.1"/>
    </source>
</evidence>
<feature type="transmembrane region" description="Helical" evidence="6">
    <location>
        <begin position="170"/>
        <end position="188"/>
    </location>
</feature>
<evidence type="ECO:0000259" key="7">
    <source>
        <dbReference type="PROSITE" id="PS50253"/>
    </source>
</evidence>
<dbReference type="GO" id="GO:0005886">
    <property type="term" value="C:plasma membrane"/>
    <property type="evidence" value="ECO:0007669"/>
    <property type="project" value="UniProtKB-SubCell"/>
</dbReference>
<feature type="domain" description="Heme-copper oxidase subunit III family profile" evidence="7">
    <location>
        <begin position="25"/>
        <end position="189"/>
    </location>
</feature>
<evidence type="ECO:0000256" key="1">
    <source>
        <dbReference type="ARBA" id="ARBA00004141"/>
    </source>
</evidence>
<keyword evidence="2 5" id="KW-0812">Transmembrane</keyword>
<feature type="transmembrane region" description="Helical" evidence="6">
    <location>
        <begin position="61"/>
        <end position="80"/>
    </location>
</feature>
<dbReference type="InterPro" id="IPR000298">
    <property type="entry name" value="Cyt_c_oxidase-like_su3"/>
</dbReference>
<reference evidence="8 9" key="1">
    <citation type="journal article" date="2014" name="BMC Genomics">
        <title>Comparison of environmental and isolate Sulfobacillus genomes reveals diverse carbon, sulfur, nitrogen, and hydrogen metabolisms.</title>
        <authorList>
            <person name="Justice N.B."/>
            <person name="Norman A."/>
            <person name="Brown C.T."/>
            <person name="Singh A."/>
            <person name="Thomas B.C."/>
            <person name="Banfield J.F."/>
        </authorList>
    </citation>
    <scope>NUCLEOTIDE SEQUENCE [LARGE SCALE GENOMIC DNA]</scope>
    <source>
        <strain evidence="8">AMDSBA1</strain>
    </source>
</reference>
<keyword evidence="3 6" id="KW-1133">Transmembrane helix</keyword>
<comment type="subcellular location">
    <subcellularLocation>
        <location evidence="5">Cell membrane</location>
        <topology evidence="5">Multi-pass membrane protein</topology>
    </subcellularLocation>
    <subcellularLocation>
        <location evidence="1">Membrane</location>
        <topology evidence="1">Multi-pass membrane protein</topology>
    </subcellularLocation>
</comment>
<accession>A0A2T2WUZ8</accession>
<feature type="transmembrane region" description="Helical" evidence="6">
    <location>
        <begin position="30"/>
        <end position="49"/>
    </location>
</feature>
<protein>
    <recommendedName>
        <fullName evidence="7">Heme-copper oxidase subunit III family profile domain-containing protein</fullName>
    </recommendedName>
</protein>
<dbReference type="InterPro" id="IPR013833">
    <property type="entry name" value="Cyt_c_oxidase_su3_a-hlx"/>
</dbReference>
<dbReference type="GO" id="GO:0004129">
    <property type="term" value="F:cytochrome-c oxidase activity"/>
    <property type="evidence" value="ECO:0007669"/>
    <property type="project" value="InterPro"/>
</dbReference>
<evidence type="ECO:0000256" key="2">
    <source>
        <dbReference type="ARBA" id="ARBA00022692"/>
    </source>
</evidence>
<organism evidence="8 9">
    <name type="scientific">Sulfobacillus benefaciens</name>
    <dbReference type="NCBI Taxonomy" id="453960"/>
    <lineage>
        <taxon>Bacteria</taxon>
        <taxon>Bacillati</taxon>
        <taxon>Bacillota</taxon>
        <taxon>Clostridia</taxon>
        <taxon>Eubacteriales</taxon>
        <taxon>Clostridiales Family XVII. Incertae Sedis</taxon>
        <taxon>Sulfobacillus</taxon>
    </lineage>
</organism>
<dbReference type="AlphaFoldDB" id="A0A2T2WUZ8"/>
<evidence type="ECO:0000313" key="9">
    <source>
        <dbReference type="Proteomes" id="UP000242699"/>
    </source>
</evidence>
<dbReference type="SUPFAM" id="SSF81452">
    <property type="entry name" value="Cytochrome c oxidase subunit III-like"/>
    <property type="match status" value="1"/>
</dbReference>
<dbReference type="EMBL" id="PXYT01000043">
    <property type="protein sequence ID" value="PSR26077.1"/>
    <property type="molecule type" value="Genomic_DNA"/>
</dbReference>
<dbReference type="Proteomes" id="UP000242699">
    <property type="component" value="Unassembled WGS sequence"/>
</dbReference>
<gene>
    <name evidence="8" type="ORF">C7B43_15160</name>
</gene>
<comment type="similarity">
    <text evidence="5">Belongs to the cytochrome c oxidase subunit 3 family.</text>
</comment>